<feature type="domain" description="3'-5' exonuclease" evidence="2">
    <location>
        <begin position="3"/>
        <end position="208"/>
    </location>
</feature>
<dbReference type="GO" id="GO:0003676">
    <property type="term" value="F:nucleic acid binding"/>
    <property type="evidence" value="ECO:0007669"/>
    <property type="project" value="InterPro"/>
</dbReference>
<dbReference type="InterPro" id="IPR036397">
    <property type="entry name" value="RNaseH_sf"/>
</dbReference>
<accession>A0AAN6LRX6</accession>
<dbReference type="SMART" id="SM00474">
    <property type="entry name" value="35EXOc"/>
    <property type="match status" value="1"/>
</dbReference>
<dbReference type="PANTHER" id="PTHR43040:SF1">
    <property type="entry name" value="RIBONUCLEASE D"/>
    <property type="match status" value="1"/>
</dbReference>
<protein>
    <recommendedName>
        <fullName evidence="2">3'-5' exonuclease domain-containing protein</fullName>
    </recommendedName>
</protein>
<reference evidence="3 4" key="1">
    <citation type="submission" date="2021-02" db="EMBL/GenBank/DDBJ databases">
        <title>Genome assembly of Pseudopithomyces chartarum.</title>
        <authorList>
            <person name="Jauregui R."/>
            <person name="Singh J."/>
            <person name="Voisey C."/>
        </authorList>
    </citation>
    <scope>NUCLEOTIDE SEQUENCE [LARGE SCALE GENOMIC DNA]</scope>
    <source>
        <strain evidence="3 4">AGR01</strain>
    </source>
</reference>
<dbReference type="GO" id="GO:0006139">
    <property type="term" value="P:nucleobase-containing compound metabolic process"/>
    <property type="evidence" value="ECO:0007669"/>
    <property type="project" value="InterPro"/>
</dbReference>
<evidence type="ECO:0000256" key="1">
    <source>
        <dbReference type="SAM" id="MobiDB-lite"/>
    </source>
</evidence>
<dbReference type="Proteomes" id="UP001280581">
    <property type="component" value="Unassembled WGS sequence"/>
</dbReference>
<dbReference type="AlphaFoldDB" id="A0AAN6LRX6"/>
<dbReference type="Pfam" id="PF01612">
    <property type="entry name" value="DNA_pol_A_exo1"/>
    <property type="match status" value="1"/>
</dbReference>
<dbReference type="InterPro" id="IPR002562">
    <property type="entry name" value="3'-5'_exonuclease_dom"/>
</dbReference>
<dbReference type="GO" id="GO:0008408">
    <property type="term" value="F:3'-5' exonuclease activity"/>
    <property type="evidence" value="ECO:0007669"/>
    <property type="project" value="InterPro"/>
</dbReference>
<evidence type="ECO:0000313" key="3">
    <source>
        <dbReference type="EMBL" id="KAK3201145.1"/>
    </source>
</evidence>
<comment type="caution">
    <text evidence="3">The sequence shown here is derived from an EMBL/GenBank/DDBJ whole genome shotgun (WGS) entry which is preliminary data.</text>
</comment>
<keyword evidence="4" id="KW-1185">Reference proteome</keyword>
<evidence type="ECO:0000259" key="2">
    <source>
        <dbReference type="SMART" id="SM00474"/>
    </source>
</evidence>
<dbReference type="InterPro" id="IPR012337">
    <property type="entry name" value="RNaseH-like_sf"/>
</dbReference>
<evidence type="ECO:0000313" key="4">
    <source>
        <dbReference type="Proteomes" id="UP001280581"/>
    </source>
</evidence>
<dbReference type="PANTHER" id="PTHR43040">
    <property type="entry name" value="RIBONUCLEASE D"/>
    <property type="match status" value="1"/>
</dbReference>
<proteinExistence type="predicted"/>
<sequence length="248" mass="28394">MFHTLVNEQSSVSSLVEVLQTLPENCPYLYVDLEGIRLSRYGSVSIITIYVQPMDSVYLVDVYKLQTSAFTTPAADGTTLKSILESPTIIKVFFDLRNDSDALYHHFGVRLNGVEDVQLMENAGRPAFQRRYVNGLDKCITKDAPISHTEKQTWKSAKEKGLALFHPTKGGTYEVFDERPLKEDIERYCIIDVQFLPALRNLYWGRLDSTWKKKVIEETTKRVLSSQKADYEPHSNNKKFGPWEGPSY</sequence>
<organism evidence="3 4">
    <name type="scientific">Pseudopithomyces chartarum</name>
    <dbReference type="NCBI Taxonomy" id="1892770"/>
    <lineage>
        <taxon>Eukaryota</taxon>
        <taxon>Fungi</taxon>
        <taxon>Dikarya</taxon>
        <taxon>Ascomycota</taxon>
        <taxon>Pezizomycotina</taxon>
        <taxon>Dothideomycetes</taxon>
        <taxon>Pleosporomycetidae</taxon>
        <taxon>Pleosporales</taxon>
        <taxon>Massarineae</taxon>
        <taxon>Didymosphaeriaceae</taxon>
        <taxon>Pseudopithomyces</taxon>
    </lineage>
</organism>
<dbReference type="Gene3D" id="3.30.420.10">
    <property type="entry name" value="Ribonuclease H-like superfamily/Ribonuclease H"/>
    <property type="match status" value="1"/>
</dbReference>
<gene>
    <name evidence="3" type="ORF">GRF29_213g1219701</name>
</gene>
<dbReference type="EMBL" id="WVTA01000017">
    <property type="protein sequence ID" value="KAK3201145.1"/>
    <property type="molecule type" value="Genomic_DNA"/>
</dbReference>
<name>A0AAN6LRX6_9PLEO</name>
<dbReference type="SUPFAM" id="SSF53098">
    <property type="entry name" value="Ribonuclease H-like"/>
    <property type="match status" value="1"/>
</dbReference>
<feature type="region of interest" description="Disordered" evidence="1">
    <location>
        <begin position="226"/>
        <end position="248"/>
    </location>
</feature>